<feature type="domain" description="THAP-type" evidence="7">
    <location>
        <begin position="1"/>
        <end position="81"/>
    </location>
</feature>
<dbReference type="SMART" id="SM00692">
    <property type="entry name" value="DM3"/>
    <property type="match status" value="1"/>
</dbReference>
<evidence type="ECO:0000256" key="4">
    <source>
        <dbReference type="ARBA" id="ARBA00022833"/>
    </source>
</evidence>
<evidence type="ECO:0000313" key="9">
    <source>
        <dbReference type="Proteomes" id="UP001549920"/>
    </source>
</evidence>
<dbReference type="Pfam" id="PF05485">
    <property type="entry name" value="THAP"/>
    <property type="match status" value="1"/>
</dbReference>
<dbReference type="PANTHER" id="PTHR23080">
    <property type="entry name" value="THAP DOMAIN PROTEIN"/>
    <property type="match status" value="1"/>
</dbReference>
<evidence type="ECO:0000313" key="8">
    <source>
        <dbReference type="EMBL" id="KAL0868684.1"/>
    </source>
</evidence>
<protein>
    <recommendedName>
        <fullName evidence="7">THAP-type domain-containing protein</fullName>
    </recommendedName>
</protein>
<evidence type="ECO:0000256" key="2">
    <source>
        <dbReference type="ARBA" id="ARBA00022723"/>
    </source>
</evidence>
<sequence>MPQCCAVPMCANKTGGHKFPIADKSRLKQWLVAIRRHKFTPSKNSLVCKSHFTADDYQLPKDSVLEKPRPVLKKGAVPSQFPWNKQNSRLHQRNEERHQRLLARNKRKVTSQVQDKNNEKNTFLMETTNFCEVEIEFETKQKDIGIQCDLGESDDFKDKECPKNENIRKESSIGNMLDMTNAAEVQFYTGFQDCEHIKFIFSIFGEEVNCLRYYPKMKTIQVPTLSPFDQFLFVLIKLRRNKLFTEFAFRLKVNKTLLSNIFITWINYLYCKLKEMNVWVPKQCIDRNMKYYGKINPCTVIVDCTEIKIEKPKNPLTQQMTYSTYKSANTLKVLVGISASGCVTFVSDAYGGSTSDRELFEKCGLIDKLQPNDIILSDRGFNVQDLVCHKDVTVNVPDFLKNTDGQFETSQLKRSKIISSERIHVERVIGLAKTFKILSGKLDSKLVPLAGRIIFVCFMLTNFKNNIIK</sequence>
<dbReference type="EMBL" id="JBEUOH010000021">
    <property type="protein sequence ID" value="KAL0868684.1"/>
    <property type="molecule type" value="Genomic_DNA"/>
</dbReference>
<dbReference type="PROSITE" id="PS50950">
    <property type="entry name" value="ZF_THAP"/>
    <property type="match status" value="1"/>
</dbReference>
<dbReference type="InterPro" id="IPR027806">
    <property type="entry name" value="HARBI1_dom"/>
</dbReference>
<reference evidence="8 9" key="1">
    <citation type="submission" date="2024-06" db="EMBL/GenBank/DDBJ databases">
        <title>A chromosome-level genome assembly of beet webworm, Loxostege sticticalis.</title>
        <authorList>
            <person name="Zhang Y."/>
        </authorList>
    </citation>
    <scope>NUCLEOTIDE SEQUENCE [LARGE SCALE GENOMIC DNA]</scope>
    <source>
        <strain evidence="8">AQ026</strain>
        <tissue evidence="8">Whole body</tissue>
    </source>
</reference>
<dbReference type="InterPro" id="IPR006612">
    <property type="entry name" value="THAP_Znf"/>
</dbReference>
<dbReference type="SUPFAM" id="SSF57716">
    <property type="entry name" value="Glucocorticoid receptor-like (DNA-binding domain)"/>
    <property type="match status" value="1"/>
</dbReference>
<dbReference type="Proteomes" id="UP001549920">
    <property type="component" value="Unassembled WGS sequence"/>
</dbReference>
<keyword evidence="5 6" id="KW-0238">DNA-binding</keyword>
<dbReference type="Pfam" id="PF13359">
    <property type="entry name" value="DDE_Tnp_4"/>
    <property type="match status" value="1"/>
</dbReference>
<evidence type="ECO:0000256" key="1">
    <source>
        <dbReference type="ARBA" id="ARBA00001968"/>
    </source>
</evidence>
<keyword evidence="3 6" id="KW-0863">Zinc-finger</keyword>
<keyword evidence="9" id="KW-1185">Reference proteome</keyword>
<evidence type="ECO:0000256" key="3">
    <source>
        <dbReference type="ARBA" id="ARBA00022771"/>
    </source>
</evidence>
<comment type="caution">
    <text evidence="8">The sequence shown here is derived from an EMBL/GenBank/DDBJ whole genome shotgun (WGS) entry which is preliminary data.</text>
</comment>
<evidence type="ECO:0000259" key="7">
    <source>
        <dbReference type="PROSITE" id="PS50950"/>
    </source>
</evidence>
<comment type="cofactor">
    <cofactor evidence="1">
        <name>a divalent metal cation</name>
        <dbReference type="ChEBI" id="CHEBI:60240"/>
    </cofactor>
</comment>
<keyword evidence="2" id="KW-0479">Metal-binding</keyword>
<organism evidence="8 9">
    <name type="scientific">Loxostege sticticalis</name>
    <name type="common">Beet webworm moth</name>
    <dbReference type="NCBI Taxonomy" id="481309"/>
    <lineage>
        <taxon>Eukaryota</taxon>
        <taxon>Metazoa</taxon>
        <taxon>Ecdysozoa</taxon>
        <taxon>Arthropoda</taxon>
        <taxon>Hexapoda</taxon>
        <taxon>Insecta</taxon>
        <taxon>Pterygota</taxon>
        <taxon>Neoptera</taxon>
        <taxon>Endopterygota</taxon>
        <taxon>Lepidoptera</taxon>
        <taxon>Glossata</taxon>
        <taxon>Ditrysia</taxon>
        <taxon>Pyraloidea</taxon>
        <taxon>Crambidae</taxon>
        <taxon>Pyraustinae</taxon>
        <taxon>Loxostege</taxon>
    </lineage>
</organism>
<evidence type="ECO:0000256" key="6">
    <source>
        <dbReference type="PROSITE-ProRule" id="PRU00309"/>
    </source>
</evidence>
<evidence type="ECO:0000256" key="5">
    <source>
        <dbReference type="ARBA" id="ARBA00023125"/>
    </source>
</evidence>
<dbReference type="InterPro" id="IPR027805">
    <property type="entry name" value="Transposase_HTH_dom"/>
</dbReference>
<gene>
    <name evidence="8" type="ORF">ABMA27_008134</name>
</gene>
<proteinExistence type="predicted"/>
<dbReference type="SMART" id="SM00980">
    <property type="entry name" value="THAP"/>
    <property type="match status" value="1"/>
</dbReference>
<accession>A0ABR3HE23</accession>
<keyword evidence="4" id="KW-0862">Zinc</keyword>
<dbReference type="Pfam" id="PF13613">
    <property type="entry name" value="HTH_Tnp_4"/>
    <property type="match status" value="1"/>
</dbReference>
<name>A0ABR3HE23_LOXSC</name>